<dbReference type="GeneID" id="111009689"/>
<reference evidence="3" key="1">
    <citation type="submission" date="2025-08" db="UniProtKB">
        <authorList>
            <consortium name="RefSeq"/>
        </authorList>
    </citation>
    <scope>IDENTIFICATION</scope>
    <source>
        <strain evidence="3">OHB3-1</strain>
    </source>
</reference>
<keyword evidence="1" id="KW-1133">Transmembrane helix</keyword>
<evidence type="ECO:0000313" key="2">
    <source>
        <dbReference type="Proteomes" id="UP000504603"/>
    </source>
</evidence>
<dbReference type="KEGG" id="mcha:111009689"/>
<keyword evidence="1" id="KW-0812">Transmembrane</keyword>
<feature type="transmembrane region" description="Helical" evidence="1">
    <location>
        <begin position="12"/>
        <end position="31"/>
    </location>
</feature>
<dbReference type="OrthoDB" id="1928026at2759"/>
<evidence type="ECO:0000256" key="1">
    <source>
        <dbReference type="SAM" id="Phobius"/>
    </source>
</evidence>
<name>A0A6J1CA23_MOMCH</name>
<keyword evidence="1" id="KW-0472">Membrane</keyword>
<dbReference type="Proteomes" id="UP000504603">
    <property type="component" value="Unplaced"/>
</dbReference>
<evidence type="ECO:0000313" key="3">
    <source>
        <dbReference type="RefSeq" id="XP_022138556.1"/>
    </source>
</evidence>
<dbReference type="AlphaFoldDB" id="A0A6J1CA23"/>
<sequence>MASSTGRITFRVLMVVLLLLVIFYVGRPLYWKISATVHDIRQNKQTVKEGLSQIVLEAQKSVGWYHDESDSGVHDEKKVGSVATRRLLHQVL</sequence>
<proteinExistence type="predicted"/>
<keyword evidence="2" id="KW-1185">Reference proteome</keyword>
<organism evidence="2 3">
    <name type="scientific">Momordica charantia</name>
    <name type="common">Bitter gourd</name>
    <name type="synonym">Balsam pear</name>
    <dbReference type="NCBI Taxonomy" id="3673"/>
    <lineage>
        <taxon>Eukaryota</taxon>
        <taxon>Viridiplantae</taxon>
        <taxon>Streptophyta</taxon>
        <taxon>Embryophyta</taxon>
        <taxon>Tracheophyta</taxon>
        <taxon>Spermatophyta</taxon>
        <taxon>Magnoliopsida</taxon>
        <taxon>eudicotyledons</taxon>
        <taxon>Gunneridae</taxon>
        <taxon>Pentapetalae</taxon>
        <taxon>rosids</taxon>
        <taxon>fabids</taxon>
        <taxon>Cucurbitales</taxon>
        <taxon>Cucurbitaceae</taxon>
        <taxon>Momordiceae</taxon>
        <taxon>Momordica</taxon>
    </lineage>
</organism>
<gene>
    <name evidence="3" type="primary">LOC111009689</name>
</gene>
<dbReference type="RefSeq" id="XP_022138556.1">
    <property type="nucleotide sequence ID" value="XM_022282864.1"/>
</dbReference>
<accession>A0A6J1CA23</accession>
<protein>
    <submittedName>
        <fullName evidence="3">Uncharacterized protein LOC111009689</fullName>
    </submittedName>
</protein>